<dbReference type="GO" id="GO:0005615">
    <property type="term" value="C:extracellular space"/>
    <property type="evidence" value="ECO:0007669"/>
    <property type="project" value="TreeGrafter"/>
</dbReference>
<evidence type="ECO:0000256" key="6">
    <source>
        <dbReference type="ARBA" id="ARBA00022687"/>
    </source>
</evidence>
<reference evidence="11" key="1">
    <citation type="submission" date="2016-06" db="UniProtKB">
        <authorList>
            <consortium name="WormBaseParasite"/>
        </authorList>
    </citation>
    <scope>IDENTIFICATION</scope>
</reference>
<dbReference type="InterPro" id="IPR005817">
    <property type="entry name" value="Wnt"/>
</dbReference>
<comment type="similarity">
    <text evidence="2 8">Belongs to the Wnt family.</text>
</comment>
<dbReference type="SMART" id="SM00097">
    <property type="entry name" value="WNT1"/>
    <property type="match status" value="1"/>
</dbReference>
<accession>A0A183IU65</accession>
<evidence type="ECO:0000313" key="9">
    <source>
        <dbReference type="EMBL" id="VDP12122.1"/>
    </source>
</evidence>
<dbReference type="GO" id="GO:0060070">
    <property type="term" value="P:canonical Wnt signaling pathway"/>
    <property type="evidence" value="ECO:0007669"/>
    <property type="project" value="TreeGrafter"/>
</dbReference>
<dbReference type="PANTHER" id="PTHR12027:SF99">
    <property type="entry name" value="PROTEIN WNT"/>
    <property type="match status" value="1"/>
</dbReference>
<dbReference type="GO" id="GO:0045165">
    <property type="term" value="P:cell fate commitment"/>
    <property type="evidence" value="ECO:0007669"/>
    <property type="project" value="TreeGrafter"/>
</dbReference>
<keyword evidence="6 8" id="KW-0879">Wnt signaling pathway</keyword>
<dbReference type="OrthoDB" id="5945655at2759"/>
<dbReference type="WBParaSite" id="SBAD_0000742901-mRNA-1">
    <property type="protein sequence ID" value="SBAD_0000742901-mRNA-1"/>
    <property type="gene ID" value="SBAD_0000742901"/>
</dbReference>
<sequence>MLAVVSQGAQMGLKECQNQFAGRRWNCSTLFEKGLSVSTEHLLDDTDKNKNISDKLTKYRRLADSRSKMLADSPLEVEDVGDVFGGILKFHSREKAYVHAISAAGVAYSITRACSQGQMPSCSCDQNVERRKVKKKDQWDWGGCSEDVAYGERLSKDFVDSNELAKAWYDPAPKLMNLHNNEAGRRCYS</sequence>
<evidence type="ECO:0000256" key="7">
    <source>
        <dbReference type="ARBA" id="ARBA00023157"/>
    </source>
</evidence>
<dbReference type="PANTHER" id="PTHR12027">
    <property type="entry name" value="WNT RELATED"/>
    <property type="match status" value="1"/>
</dbReference>
<evidence type="ECO:0000313" key="10">
    <source>
        <dbReference type="Proteomes" id="UP000270296"/>
    </source>
</evidence>
<evidence type="ECO:0000256" key="1">
    <source>
        <dbReference type="ARBA" id="ARBA00004498"/>
    </source>
</evidence>
<evidence type="ECO:0000256" key="8">
    <source>
        <dbReference type="RuleBase" id="RU003500"/>
    </source>
</evidence>
<proteinExistence type="inferred from homology"/>
<comment type="function">
    <text evidence="8">Ligand for members of the frizzled family of seven transmembrane receptors.</text>
</comment>
<comment type="subcellular location">
    <subcellularLocation>
        <location evidence="1 8">Secreted</location>
        <location evidence="1 8">Extracellular space</location>
        <location evidence="1 8">Extracellular matrix</location>
    </subcellularLocation>
</comment>
<dbReference type="GO" id="GO:0005125">
    <property type="term" value="F:cytokine activity"/>
    <property type="evidence" value="ECO:0007669"/>
    <property type="project" value="TreeGrafter"/>
</dbReference>
<protein>
    <recommendedName>
        <fullName evidence="8">Protein Wnt</fullName>
    </recommendedName>
</protein>
<keyword evidence="7" id="KW-1015">Disulfide bond</keyword>
<dbReference type="Pfam" id="PF00110">
    <property type="entry name" value="wnt"/>
    <property type="match status" value="2"/>
</dbReference>
<evidence type="ECO:0000256" key="2">
    <source>
        <dbReference type="ARBA" id="ARBA00005683"/>
    </source>
</evidence>
<name>A0A183IU65_9BILA</name>
<dbReference type="GO" id="GO:0030182">
    <property type="term" value="P:neuron differentiation"/>
    <property type="evidence" value="ECO:0007669"/>
    <property type="project" value="TreeGrafter"/>
</dbReference>
<keyword evidence="5" id="KW-0272">Extracellular matrix</keyword>
<gene>
    <name evidence="9" type="ORF">SBAD_LOCUS7162</name>
</gene>
<reference evidence="9 10" key="2">
    <citation type="submission" date="2018-11" db="EMBL/GenBank/DDBJ databases">
        <authorList>
            <consortium name="Pathogen Informatics"/>
        </authorList>
    </citation>
    <scope>NUCLEOTIDE SEQUENCE [LARGE SCALE GENOMIC DNA]</scope>
</reference>
<dbReference type="EMBL" id="UZAM01010376">
    <property type="protein sequence ID" value="VDP12122.1"/>
    <property type="molecule type" value="Genomic_DNA"/>
</dbReference>
<dbReference type="PRINTS" id="PR01349">
    <property type="entry name" value="WNTPROTEIN"/>
</dbReference>
<evidence type="ECO:0000256" key="3">
    <source>
        <dbReference type="ARBA" id="ARBA00022473"/>
    </source>
</evidence>
<dbReference type="Proteomes" id="UP000270296">
    <property type="component" value="Unassembled WGS sequence"/>
</dbReference>
<evidence type="ECO:0000256" key="5">
    <source>
        <dbReference type="ARBA" id="ARBA00022530"/>
    </source>
</evidence>
<organism evidence="11">
    <name type="scientific">Soboliphyme baturini</name>
    <dbReference type="NCBI Taxonomy" id="241478"/>
    <lineage>
        <taxon>Eukaryota</taxon>
        <taxon>Metazoa</taxon>
        <taxon>Ecdysozoa</taxon>
        <taxon>Nematoda</taxon>
        <taxon>Enoplea</taxon>
        <taxon>Dorylaimia</taxon>
        <taxon>Dioctophymatida</taxon>
        <taxon>Dioctophymatoidea</taxon>
        <taxon>Soboliphymatidae</taxon>
        <taxon>Soboliphyme</taxon>
    </lineage>
</organism>
<keyword evidence="4" id="KW-0964">Secreted</keyword>
<dbReference type="AlphaFoldDB" id="A0A183IU65"/>
<keyword evidence="3 8" id="KW-0217">Developmental protein</keyword>
<dbReference type="GO" id="GO:0005109">
    <property type="term" value="F:frizzled binding"/>
    <property type="evidence" value="ECO:0007669"/>
    <property type="project" value="TreeGrafter"/>
</dbReference>
<evidence type="ECO:0000313" key="11">
    <source>
        <dbReference type="WBParaSite" id="SBAD_0000742901-mRNA-1"/>
    </source>
</evidence>
<keyword evidence="10" id="KW-1185">Reference proteome</keyword>
<evidence type="ECO:0000256" key="4">
    <source>
        <dbReference type="ARBA" id="ARBA00022525"/>
    </source>
</evidence>